<sequence>MLRTVCPDFGLEVRTRGMATQLLVVGHVPGDRRTCSMPGVEICRHIGGFEETEEER</sequence>
<dbReference type="EMBL" id="CP006850">
    <property type="protein sequence ID" value="AHH21677.1"/>
    <property type="molecule type" value="Genomic_DNA"/>
</dbReference>
<organism evidence="1 2">
    <name type="scientific">Nocardia nova SH22a</name>
    <dbReference type="NCBI Taxonomy" id="1415166"/>
    <lineage>
        <taxon>Bacteria</taxon>
        <taxon>Bacillati</taxon>
        <taxon>Actinomycetota</taxon>
        <taxon>Actinomycetes</taxon>
        <taxon>Mycobacteriales</taxon>
        <taxon>Nocardiaceae</taxon>
        <taxon>Nocardia</taxon>
    </lineage>
</organism>
<evidence type="ECO:0000313" key="1">
    <source>
        <dbReference type="EMBL" id="AHH21677.1"/>
    </source>
</evidence>
<dbReference type="HOGENOM" id="CLU_3009751_0_0_11"/>
<keyword evidence="2" id="KW-1185">Reference proteome</keyword>
<dbReference type="STRING" id="1415166.NONO_c69120"/>
<reference evidence="1 2" key="1">
    <citation type="journal article" date="2014" name="Appl. Environ. Microbiol.">
        <title>Insights into the Microbial Degradation of Rubber and Gutta-Percha by Analysis of the Complete Genome of Nocardia nova SH22a.</title>
        <authorList>
            <person name="Luo Q."/>
            <person name="Hiessl S."/>
            <person name="Poehlein A."/>
            <person name="Daniel R."/>
            <person name="Steinbuchel A."/>
        </authorList>
    </citation>
    <scope>NUCLEOTIDE SEQUENCE [LARGE SCALE GENOMIC DNA]</scope>
    <source>
        <strain evidence="1">SH22a</strain>
    </source>
</reference>
<evidence type="ECO:0000313" key="2">
    <source>
        <dbReference type="Proteomes" id="UP000019150"/>
    </source>
</evidence>
<dbReference type="AlphaFoldDB" id="W5TQZ5"/>
<gene>
    <name evidence="1" type="ORF">NONO_c69120</name>
</gene>
<dbReference type="KEGG" id="nno:NONO_c69120"/>
<protein>
    <submittedName>
        <fullName evidence="1">Uncharacterized protein</fullName>
    </submittedName>
</protein>
<accession>W5TQZ5</accession>
<dbReference type="PATRIC" id="fig|1415166.3.peg.7099"/>
<name>W5TQZ5_9NOCA</name>
<proteinExistence type="predicted"/>
<dbReference type="Proteomes" id="UP000019150">
    <property type="component" value="Chromosome"/>
</dbReference>